<dbReference type="InterPro" id="IPR009833">
    <property type="entry name" value="DUF1398"/>
</dbReference>
<accession>A0A5P2FW02</accession>
<dbReference type="EMBL" id="CP044016">
    <property type="protein sequence ID" value="QES87335.1"/>
    <property type="molecule type" value="Genomic_DNA"/>
</dbReference>
<name>A0A5P2FW02_9BACT</name>
<gene>
    <name evidence="1" type="ORF">E0W69_001210</name>
</gene>
<dbReference type="InterPro" id="IPR036696">
    <property type="entry name" value="YdfO-like_sf"/>
</dbReference>
<dbReference type="OrthoDB" id="1550456at2"/>
<organism evidence="1 2">
    <name type="scientific">Rhizosphaericola mali</name>
    <dbReference type="NCBI Taxonomy" id="2545455"/>
    <lineage>
        <taxon>Bacteria</taxon>
        <taxon>Pseudomonadati</taxon>
        <taxon>Bacteroidota</taxon>
        <taxon>Chitinophagia</taxon>
        <taxon>Chitinophagales</taxon>
        <taxon>Chitinophagaceae</taxon>
        <taxon>Rhizosphaericola</taxon>
    </lineage>
</organism>
<dbReference type="Pfam" id="PF07166">
    <property type="entry name" value="DUF1398"/>
    <property type="match status" value="1"/>
</dbReference>
<dbReference type="RefSeq" id="WP_131328213.1">
    <property type="nucleotide sequence ID" value="NZ_CP044016.1"/>
</dbReference>
<sequence length="129" mass="14975">MFTVTQIEEAHAKVKSGSGFPQYIQEIKQLGVLRFETWVKDSHTIYFGANNYSTQSVSKYTELTINPILNKALFIERLRTHQQGNTDYYTFCKDCAVNGVVKWLMDLNTFTCTYFDIDNNIVFEETIPH</sequence>
<proteinExistence type="predicted"/>
<dbReference type="KEGG" id="arac:E0W69_001210"/>
<evidence type="ECO:0000313" key="1">
    <source>
        <dbReference type="EMBL" id="QES87335.1"/>
    </source>
</evidence>
<dbReference type="SUPFAM" id="SSF160419">
    <property type="entry name" value="YdfO-like"/>
    <property type="match status" value="1"/>
</dbReference>
<reference evidence="1 2" key="1">
    <citation type="submission" date="2019-09" db="EMBL/GenBank/DDBJ databases">
        <title>Complete genome sequence of Arachidicoccus sp. B3-10 isolated from apple orchard soil.</title>
        <authorList>
            <person name="Kim H.S."/>
            <person name="Han K.-I."/>
            <person name="Suh M.K."/>
            <person name="Lee K.C."/>
            <person name="Eom M.K."/>
            <person name="Kim J.-S."/>
            <person name="Kang S.W."/>
            <person name="Sin Y."/>
            <person name="Lee J.-S."/>
        </authorList>
    </citation>
    <scope>NUCLEOTIDE SEQUENCE [LARGE SCALE GENOMIC DNA]</scope>
    <source>
        <strain evidence="1 2">B3-10</strain>
    </source>
</reference>
<keyword evidence="2" id="KW-1185">Reference proteome</keyword>
<dbReference type="Proteomes" id="UP000292424">
    <property type="component" value="Chromosome"/>
</dbReference>
<evidence type="ECO:0000313" key="2">
    <source>
        <dbReference type="Proteomes" id="UP000292424"/>
    </source>
</evidence>
<dbReference type="AlphaFoldDB" id="A0A5P2FW02"/>
<dbReference type="Gene3D" id="3.30.1810.10">
    <property type="entry name" value="YdfO-like"/>
    <property type="match status" value="1"/>
</dbReference>
<protein>
    <submittedName>
        <fullName evidence="1">DUF1398 domain-containing protein</fullName>
    </submittedName>
</protein>